<dbReference type="PROSITE" id="PS50932">
    <property type="entry name" value="HTH_LACI_2"/>
    <property type="match status" value="1"/>
</dbReference>
<feature type="domain" description="HTH lacI-type" evidence="4">
    <location>
        <begin position="3"/>
        <end position="57"/>
    </location>
</feature>
<feature type="domain" description="HTH cro/C1-type" evidence="5">
    <location>
        <begin position="4"/>
        <end position="47"/>
    </location>
</feature>
<evidence type="ECO:0000313" key="6">
    <source>
        <dbReference type="EMBL" id="VTQ94318.1"/>
    </source>
</evidence>
<accession>A0A4U9RRI7</accession>
<protein>
    <submittedName>
        <fullName evidence="6">LacI family transcription regulator</fullName>
    </submittedName>
</protein>
<evidence type="ECO:0000259" key="5">
    <source>
        <dbReference type="PROSITE" id="PS50943"/>
    </source>
</evidence>
<dbReference type="Gene3D" id="1.10.260.40">
    <property type="entry name" value="lambda repressor-like DNA-binding domains"/>
    <property type="match status" value="1"/>
</dbReference>
<sequence>MPVTINDVAKEAGVSITTVSRVLNNNYPVKKETREKIEKAIDKLNYRPNIMARGLITKKTCVIGVLVPGITNLFFSTIVESIEKCIKKFGYSISLCNTCGSAKEEKELIEDIISRQVDGIISIDPNLDNLKEGYYKKISKVLPTIVIKGSWKDDEYNSVTYDERKGTIEAFKYLLKLKHKDILFVRGNKSLSYDIKEEVYKNIVQEHKLSYDKVLNVGEGNSIEVVENTEILFEKLLDKEKRPTAVLACNDLMAIGILNVCSKLGINVPEDMSIIGFDNTILSSVTRPRLTTVDQNMMQVAKEASVHLMEMIDNSNKTKVSIELQTKLILRESCGENNKK</sequence>
<dbReference type="SUPFAM" id="SSF47413">
    <property type="entry name" value="lambda repressor-like DNA-binding domains"/>
    <property type="match status" value="1"/>
</dbReference>
<dbReference type="SUPFAM" id="SSF53822">
    <property type="entry name" value="Periplasmic binding protein-like I"/>
    <property type="match status" value="1"/>
</dbReference>
<dbReference type="GO" id="GO:0000976">
    <property type="term" value="F:transcription cis-regulatory region binding"/>
    <property type="evidence" value="ECO:0007669"/>
    <property type="project" value="TreeGrafter"/>
</dbReference>
<dbReference type="AlphaFoldDB" id="A0A4U9RRI7"/>
<evidence type="ECO:0000256" key="1">
    <source>
        <dbReference type="ARBA" id="ARBA00023015"/>
    </source>
</evidence>
<evidence type="ECO:0000259" key="4">
    <source>
        <dbReference type="PROSITE" id="PS50932"/>
    </source>
</evidence>
<dbReference type="EMBL" id="LR590481">
    <property type="protein sequence ID" value="VTQ94318.1"/>
    <property type="molecule type" value="Genomic_DNA"/>
</dbReference>
<evidence type="ECO:0000256" key="2">
    <source>
        <dbReference type="ARBA" id="ARBA00023125"/>
    </source>
</evidence>
<dbReference type="Pfam" id="PF13377">
    <property type="entry name" value="Peripla_BP_3"/>
    <property type="match status" value="1"/>
</dbReference>
<dbReference type="InterPro" id="IPR001387">
    <property type="entry name" value="Cro/C1-type_HTH"/>
</dbReference>
<dbReference type="FunFam" id="1.10.260.40:FF:000002">
    <property type="entry name" value="HTH-type transcriptional repressor PurR"/>
    <property type="match status" value="1"/>
</dbReference>
<gene>
    <name evidence="6" type="primary">lacI</name>
    <name evidence="6" type="ORF">NCTC503_02302</name>
</gene>
<dbReference type="CDD" id="cd06267">
    <property type="entry name" value="PBP1_LacI_sugar_binding-like"/>
    <property type="match status" value="1"/>
</dbReference>
<dbReference type="SMART" id="SM00354">
    <property type="entry name" value="HTH_LACI"/>
    <property type="match status" value="1"/>
</dbReference>
<dbReference type="OrthoDB" id="9789891at2"/>
<dbReference type="InterPro" id="IPR000843">
    <property type="entry name" value="HTH_LacI"/>
</dbReference>
<evidence type="ECO:0000313" key="7">
    <source>
        <dbReference type="Proteomes" id="UP000308489"/>
    </source>
</evidence>
<dbReference type="PANTHER" id="PTHR30146">
    <property type="entry name" value="LACI-RELATED TRANSCRIPTIONAL REPRESSOR"/>
    <property type="match status" value="1"/>
</dbReference>
<dbReference type="PRINTS" id="PR00036">
    <property type="entry name" value="HTHLACI"/>
</dbReference>
<name>A0A4U9RRI7_HATHI</name>
<keyword evidence="3" id="KW-0804">Transcription</keyword>
<keyword evidence="1" id="KW-0805">Transcription regulation</keyword>
<dbReference type="InterPro" id="IPR028082">
    <property type="entry name" value="Peripla_BP_I"/>
</dbReference>
<dbReference type="GO" id="GO:0003700">
    <property type="term" value="F:DNA-binding transcription factor activity"/>
    <property type="evidence" value="ECO:0007669"/>
    <property type="project" value="TreeGrafter"/>
</dbReference>
<dbReference type="RefSeq" id="WP_138210843.1">
    <property type="nucleotide sequence ID" value="NZ_CBCRUQ010000002.1"/>
</dbReference>
<dbReference type="Proteomes" id="UP000308489">
    <property type="component" value="Chromosome 1"/>
</dbReference>
<dbReference type="Pfam" id="PF00356">
    <property type="entry name" value="LacI"/>
    <property type="match status" value="1"/>
</dbReference>
<dbReference type="PROSITE" id="PS00356">
    <property type="entry name" value="HTH_LACI_1"/>
    <property type="match status" value="1"/>
</dbReference>
<dbReference type="CDD" id="cd01392">
    <property type="entry name" value="HTH_LacI"/>
    <property type="match status" value="1"/>
</dbReference>
<dbReference type="PROSITE" id="PS50943">
    <property type="entry name" value="HTH_CROC1"/>
    <property type="match status" value="1"/>
</dbReference>
<keyword evidence="7" id="KW-1185">Reference proteome</keyword>
<evidence type="ECO:0000256" key="3">
    <source>
        <dbReference type="ARBA" id="ARBA00023163"/>
    </source>
</evidence>
<dbReference type="Gene3D" id="3.40.50.2300">
    <property type="match status" value="2"/>
</dbReference>
<proteinExistence type="predicted"/>
<keyword evidence="2" id="KW-0238">DNA-binding</keyword>
<reference evidence="6 7" key="1">
    <citation type="submission" date="2019-05" db="EMBL/GenBank/DDBJ databases">
        <authorList>
            <consortium name="Pathogen Informatics"/>
        </authorList>
    </citation>
    <scope>NUCLEOTIDE SEQUENCE [LARGE SCALE GENOMIC DNA]</scope>
    <source>
        <strain evidence="6 7">NCTC503</strain>
    </source>
</reference>
<dbReference type="KEGG" id="hhw:NCTC503_02302"/>
<dbReference type="PANTHER" id="PTHR30146:SF109">
    <property type="entry name" value="HTH-TYPE TRANSCRIPTIONAL REGULATOR GALS"/>
    <property type="match status" value="1"/>
</dbReference>
<dbReference type="InterPro" id="IPR010982">
    <property type="entry name" value="Lambda_DNA-bd_dom_sf"/>
</dbReference>
<organism evidence="6 7">
    <name type="scientific">Hathewaya histolytica</name>
    <name type="common">Clostridium histolyticum</name>
    <dbReference type="NCBI Taxonomy" id="1498"/>
    <lineage>
        <taxon>Bacteria</taxon>
        <taxon>Bacillati</taxon>
        <taxon>Bacillota</taxon>
        <taxon>Clostridia</taxon>
        <taxon>Eubacteriales</taxon>
        <taxon>Clostridiaceae</taxon>
        <taxon>Hathewaya</taxon>
    </lineage>
</organism>
<dbReference type="InterPro" id="IPR046335">
    <property type="entry name" value="LacI/GalR-like_sensor"/>
</dbReference>